<evidence type="ECO:0000313" key="2">
    <source>
        <dbReference type="Proteomes" id="UP000092443"/>
    </source>
</evidence>
<evidence type="ECO:0000313" key="3">
    <source>
        <dbReference type="RefSeq" id="XP_037892540.1"/>
    </source>
</evidence>
<feature type="domain" description="CHK kinase-like" evidence="1">
    <location>
        <begin position="173"/>
        <end position="366"/>
    </location>
</feature>
<dbReference type="GeneID" id="119639310"/>
<name>A0A9C5ZAN0_9MUSC</name>
<evidence type="ECO:0000259" key="1">
    <source>
        <dbReference type="SMART" id="SM00587"/>
    </source>
</evidence>
<dbReference type="InterPro" id="IPR015897">
    <property type="entry name" value="CHK_kinase-like"/>
</dbReference>
<organism evidence="2 3">
    <name type="scientific">Glossina fuscipes</name>
    <dbReference type="NCBI Taxonomy" id="7396"/>
    <lineage>
        <taxon>Eukaryota</taxon>
        <taxon>Metazoa</taxon>
        <taxon>Ecdysozoa</taxon>
        <taxon>Arthropoda</taxon>
        <taxon>Hexapoda</taxon>
        <taxon>Insecta</taxon>
        <taxon>Pterygota</taxon>
        <taxon>Neoptera</taxon>
        <taxon>Endopterygota</taxon>
        <taxon>Diptera</taxon>
        <taxon>Brachycera</taxon>
        <taxon>Muscomorpha</taxon>
        <taxon>Hippoboscoidea</taxon>
        <taxon>Glossinidae</taxon>
        <taxon>Glossina</taxon>
    </lineage>
</organism>
<proteinExistence type="predicted"/>
<dbReference type="Proteomes" id="UP000092443">
    <property type="component" value="Unplaced"/>
</dbReference>
<dbReference type="AlphaFoldDB" id="A0A9C5ZAN0"/>
<dbReference type="RefSeq" id="XP_037892540.1">
    <property type="nucleotide sequence ID" value="XM_038036612.1"/>
</dbReference>
<dbReference type="Gene3D" id="3.90.1200.10">
    <property type="match status" value="2"/>
</dbReference>
<gene>
    <name evidence="3" type="primary">LOC119639310</name>
</gene>
<dbReference type="PANTHER" id="PTHR11012">
    <property type="entry name" value="PROTEIN KINASE-LIKE DOMAIN-CONTAINING"/>
    <property type="match status" value="1"/>
</dbReference>
<reference evidence="3" key="1">
    <citation type="submission" date="2025-08" db="UniProtKB">
        <authorList>
            <consortium name="RefSeq"/>
        </authorList>
    </citation>
    <scope>IDENTIFICATION</scope>
    <source>
        <tissue evidence="3">Whole body pupa</tissue>
    </source>
</reference>
<feature type="domain" description="CHK kinase-like" evidence="1">
    <location>
        <begin position="600"/>
        <end position="795"/>
    </location>
</feature>
<accession>A0A9C5ZAN0</accession>
<dbReference type="KEGG" id="gfs:119639310"/>
<dbReference type="PANTHER" id="PTHR11012:SF6">
    <property type="entry name" value="CHK DOMAIN OV1-RELATED"/>
    <property type="match status" value="1"/>
</dbReference>
<dbReference type="SMART" id="SM00587">
    <property type="entry name" value="CHK"/>
    <property type="match status" value="2"/>
</dbReference>
<dbReference type="InterPro" id="IPR004119">
    <property type="entry name" value="EcKL"/>
</dbReference>
<dbReference type="InterPro" id="IPR011009">
    <property type="entry name" value="Kinase-like_dom_sf"/>
</dbReference>
<dbReference type="SUPFAM" id="SSF56112">
    <property type="entry name" value="Protein kinase-like (PK-like)"/>
    <property type="match status" value="2"/>
</dbReference>
<dbReference type="Pfam" id="PF02958">
    <property type="entry name" value="EcKL"/>
    <property type="match status" value="2"/>
</dbReference>
<protein>
    <submittedName>
        <fullName evidence="3">Uncharacterized protein LOC119639310</fullName>
    </submittedName>
</protein>
<sequence>MKTPITLMIKLKTWTNVTNNLNYKTNPISFKKMSGEQPASPNECLKIPAWITEEYFIDILEKDVPDFESIRQFTPIAATAPGENYTSIMVRVIIDVEIKDKQMQRVSYIVKTDLETSEARAVINSMNFFPKERRMYASYLPKFEQLYRDIVGLEVQFAPRCMRIEETPERITLVMEDLKCKNFKNIDRLNGFDMSHVTAVLRKLAEFHAASAVYEDRNGPYESLYYDSFFNETNRSKFNEMYSLRKDIFRKAMLEWDLEDVEKYLSKFPEADEFYEENVRINQVDPSEFNVLNHGDCWSNNIMFTYNQNNDIEEVIFVDFQISKWGSPAQDLWYLITNSVALDIKVKEFDHIIQIYHQHLLKCLQLLKYAKKMPTLKELHITMLKYGYWGVFTANIITPAVLLPSDKDANMDSMLKPGPEGDQFRFKAFTSPFYKQAMRQLYPFLYNKGIFDITRIVMATAKTTNIENPNENLRIPAWITKEYFKEILATDEPDALYVKHFTPTAAIPPGENFTSIMLRIHVDLEMKDGCVKHKSYIMKTMLDDDESDDVINKLSLFPKEMIVYREYIPAFENFYKNIGWPIKLAPKCLLAEHKNGRINFVFEDLQEQHFKNPKRLQGCSMQLMVASLRKLAEYHAVSAVYAEKNGPFPTDFQYGFFNKDLDMEIMRNAYEMKIKEYKLAMKQWQLDNVEEYIRKIPTFEQYWKCGLSTLQQKENSFNVLTHGDFWSSNIMFSEDPIGSHINNIIIVDFQICKWGSPAEDLLFFLTISPEKDIRIREFDNFIAIYYKRLMECLKALNYQKPYPKLRDLHKDILDQRHSFYAFFAVFNHLPAILMPTDKDSNIHNFSRNDEYGKKLRLKMYTNPRYVQVAKDLFPFFHTRGIFNFEDYDE</sequence>
<keyword evidence="2" id="KW-1185">Reference proteome</keyword>